<dbReference type="InterPro" id="IPR036188">
    <property type="entry name" value="FAD/NAD-bd_sf"/>
</dbReference>
<gene>
    <name evidence="2" type="ORF">R2D22_09470</name>
</gene>
<proteinExistence type="predicted"/>
<evidence type="ECO:0000313" key="3">
    <source>
        <dbReference type="Proteomes" id="UP001301731"/>
    </source>
</evidence>
<dbReference type="InterPro" id="IPR006076">
    <property type="entry name" value="FAD-dep_OxRdtase"/>
</dbReference>
<evidence type="ECO:0000259" key="1">
    <source>
        <dbReference type="Pfam" id="PF01266"/>
    </source>
</evidence>
<dbReference type="SUPFAM" id="SSF51905">
    <property type="entry name" value="FAD/NAD(P)-binding domain"/>
    <property type="match status" value="1"/>
</dbReference>
<dbReference type="RefSeq" id="WP_318102639.1">
    <property type="nucleotide sequence ID" value="NZ_CP137573.1"/>
</dbReference>
<sequence length="449" mass="48342">MKTNNVEYTTFSGWVDAPGDVRSPLNQDVTCEVAVVGGGLAGMSTALRLAERGQDVVLLEAEFCGHGSASRNAGQLAGAPGGDIQFLNLLYPKKFPGIVRFAENSAHFVEHLIERLGIDCDYEATGNVCAAVSRGQMGRVRRVTKILQKAGAKVELGTSAELGIPRGFLGGFRESVGGMMNPGKFSLGIRRAVLASSARVFERTRVTDITRGGGHVTIKTSGGEVRANKLVLATNAFGGELSITPKRLSVPIWVTEVETEPIDPARLAALGWTSRSGVVTQHNFMENYRLTPRNTIVFGVRRIQRGKSYPLPLRKPDEAVVADLARGFETRFPALADVAAARAWGGWIGITTSWLPLAGNIDDNVFYSVACNGHGLAQAPYLGSLIADHIVDGGEKHEDLKALWMKKPKFGRPVMMGAPGLRTIWAVDRFNDLINGSRRNARRGAAPVN</sequence>
<dbReference type="GO" id="GO:0016491">
    <property type="term" value="F:oxidoreductase activity"/>
    <property type="evidence" value="ECO:0007669"/>
    <property type="project" value="UniProtKB-KW"/>
</dbReference>
<reference evidence="2 3" key="1">
    <citation type="submission" date="2023-10" db="EMBL/GenBank/DDBJ databases">
        <title>The genome sequence of Streptomyces sp. HUAS YS2.</title>
        <authorList>
            <person name="Mo P."/>
        </authorList>
    </citation>
    <scope>NUCLEOTIDE SEQUENCE [LARGE SCALE GENOMIC DNA]</scope>
    <source>
        <strain evidence="2 3">HUAS YS2</strain>
    </source>
</reference>
<keyword evidence="3" id="KW-1185">Reference proteome</keyword>
<accession>A0ABZ0LS24</accession>
<dbReference type="Pfam" id="PF01266">
    <property type="entry name" value="DAO"/>
    <property type="match status" value="1"/>
</dbReference>
<keyword evidence="2" id="KW-0560">Oxidoreductase</keyword>
<dbReference type="EC" id="1.-.-.-" evidence="2"/>
<dbReference type="EMBL" id="CP137573">
    <property type="protein sequence ID" value="WOX21614.1"/>
    <property type="molecule type" value="Genomic_DNA"/>
</dbReference>
<organism evidence="2 3">
    <name type="scientific">Streptomyces solicathayae</name>
    <dbReference type="NCBI Taxonomy" id="3081768"/>
    <lineage>
        <taxon>Bacteria</taxon>
        <taxon>Bacillati</taxon>
        <taxon>Actinomycetota</taxon>
        <taxon>Actinomycetes</taxon>
        <taxon>Kitasatosporales</taxon>
        <taxon>Streptomycetaceae</taxon>
        <taxon>Streptomyces</taxon>
    </lineage>
</organism>
<feature type="domain" description="FAD dependent oxidoreductase" evidence="1">
    <location>
        <begin position="33"/>
        <end position="388"/>
    </location>
</feature>
<dbReference type="Gene3D" id="3.50.50.60">
    <property type="entry name" value="FAD/NAD(P)-binding domain"/>
    <property type="match status" value="1"/>
</dbReference>
<dbReference type="PANTHER" id="PTHR13847:SF281">
    <property type="entry name" value="FAD DEPENDENT OXIDOREDUCTASE DOMAIN-CONTAINING PROTEIN"/>
    <property type="match status" value="1"/>
</dbReference>
<dbReference type="PANTHER" id="PTHR13847">
    <property type="entry name" value="SARCOSINE DEHYDROGENASE-RELATED"/>
    <property type="match status" value="1"/>
</dbReference>
<evidence type="ECO:0000313" key="2">
    <source>
        <dbReference type="EMBL" id="WOX21614.1"/>
    </source>
</evidence>
<name>A0ABZ0LS24_9ACTN</name>
<dbReference type="Proteomes" id="UP001301731">
    <property type="component" value="Chromosome"/>
</dbReference>
<protein>
    <submittedName>
        <fullName evidence="2">FAD-binding oxidoreductase</fullName>
        <ecNumber evidence="2">1.-.-.-</ecNumber>
    </submittedName>
</protein>
<dbReference type="Gene3D" id="3.30.9.10">
    <property type="entry name" value="D-Amino Acid Oxidase, subunit A, domain 2"/>
    <property type="match status" value="1"/>
</dbReference>